<evidence type="ECO:0000313" key="2">
    <source>
        <dbReference type="EMBL" id="GKV53761.1"/>
    </source>
</evidence>
<comment type="caution">
    <text evidence="2">The sequence shown here is derived from an EMBL/GenBank/DDBJ whole genome shotgun (WGS) entry which is preliminary data.</text>
</comment>
<sequence>MVEPINHALMSGNHLRWSPDSFVAFLVAFVLFSFCFLFLVLVCLDLVTNKSCRILGMVVTYSNVPSMTS</sequence>
<keyword evidence="1" id="KW-0472">Membrane</keyword>
<accession>A0AAV5MYK1</accession>
<feature type="transmembrane region" description="Helical" evidence="1">
    <location>
        <begin position="22"/>
        <end position="47"/>
    </location>
</feature>
<name>A0AAV5MYK1_9ROSI</name>
<gene>
    <name evidence="2" type="ORF">SLEP1_g60276</name>
</gene>
<keyword evidence="3" id="KW-1185">Reference proteome</keyword>
<keyword evidence="1" id="KW-0812">Transmembrane</keyword>
<proteinExistence type="predicted"/>
<evidence type="ECO:0000313" key="3">
    <source>
        <dbReference type="Proteomes" id="UP001054252"/>
    </source>
</evidence>
<organism evidence="2 3">
    <name type="scientific">Rubroshorea leprosula</name>
    <dbReference type="NCBI Taxonomy" id="152421"/>
    <lineage>
        <taxon>Eukaryota</taxon>
        <taxon>Viridiplantae</taxon>
        <taxon>Streptophyta</taxon>
        <taxon>Embryophyta</taxon>
        <taxon>Tracheophyta</taxon>
        <taxon>Spermatophyta</taxon>
        <taxon>Magnoliopsida</taxon>
        <taxon>eudicotyledons</taxon>
        <taxon>Gunneridae</taxon>
        <taxon>Pentapetalae</taxon>
        <taxon>rosids</taxon>
        <taxon>malvids</taxon>
        <taxon>Malvales</taxon>
        <taxon>Dipterocarpaceae</taxon>
        <taxon>Rubroshorea</taxon>
    </lineage>
</organism>
<protein>
    <submittedName>
        <fullName evidence="2">Uncharacterized protein</fullName>
    </submittedName>
</protein>
<dbReference type="Proteomes" id="UP001054252">
    <property type="component" value="Unassembled WGS sequence"/>
</dbReference>
<reference evidence="2 3" key="1">
    <citation type="journal article" date="2021" name="Commun. Biol.">
        <title>The genome of Shorea leprosula (Dipterocarpaceae) highlights the ecological relevance of drought in aseasonal tropical rainforests.</title>
        <authorList>
            <person name="Ng K.K.S."/>
            <person name="Kobayashi M.J."/>
            <person name="Fawcett J.A."/>
            <person name="Hatakeyama M."/>
            <person name="Paape T."/>
            <person name="Ng C.H."/>
            <person name="Ang C.C."/>
            <person name="Tnah L.H."/>
            <person name="Lee C.T."/>
            <person name="Nishiyama T."/>
            <person name="Sese J."/>
            <person name="O'Brien M.J."/>
            <person name="Copetti D."/>
            <person name="Mohd Noor M.I."/>
            <person name="Ong R.C."/>
            <person name="Putra M."/>
            <person name="Sireger I.Z."/>
            <person name="Indrioko S."/>
            <person name="Kosugi Y."/>
            <person name="Izuno A."/>
            <person name="Isagi Y."/>
            <person name="Lee S.L."/>
            <person name="Shimizu K.K."/>
        </authorList>
    </citation>
    <scope>NUCLEOTIDE SEQUENCE [LARGE SCALE GENOMIC DNA]</scope>
    <source>
        <strain evidence="2">214</strain>
    </source>
</reference>
<keyword evidence="1" id="KW-1133">Transmembrane helix</keyword>
<dbReference type="AlphaFoldDB" id="A0AAV5MYK1"/>
<dbReference type="EMBL" id="BPVZ01001857">
    <property type="protein sequence ID" value="GKV53761.1"/>
    <property type="molecule type" value="Genomic_DNA"/>
</dbReference>
<evidence type="ECO:0000256" key="1">
    <source>
        <dbReference type="SAM" id="Phobius"/>
    </source>
</evidence>